<dbReference type="SUPFAM" id="SSF48726">
    <property type="entry name" value="Immunoglobulin"/>
    <property type="match status" value="2"/>
</dbReference>
<protein>
    <recommendedName>
        <fullName evidence="7">Ig-like domain-containing protein</fullName>
    </recommendedName>
</protein>
<sequence>MPVVHWQKNREDLQVAIIPESRVVVLPSGSLQVSRVQPPDSATYRCLAENPGSARTGSDAELRVLPEPGVMRGLVFLQRPIAVTALEGKDTILECSASGFPNPSFFWMRGNEVIETRSKKYTLLGGSNLLITSVTDDDSGTYTCVAHNKNENISASCELSVL</sequence>
<feature type="non-terminal residue" evidence="8">
    <location>
        <position position="162"/>
    </location>
</feature>
<keyword evidence="9" id="KW-1185">Reference proteome</keyword>
<dbReference type="Pfam" id="PF13927">
    <property type="entry name" value="Ig_3"/>
    <property type="match status" value="1"/>
</dbReference>
<dbReference type="PANTHER" id="PTHR44170:SF6">
    <property type="entry name" value="CONTACTIN"/>
    <property type="match status" value="1"/>
</dbReference>
<evidence type="ECO:0000256" key="3">
    <source>
        <dbReference type="ARBA" id="ARBA00023136"/>
    </source>
</evidence>
<keyword evidence="6" id="KW-0393">Immunoglobulin domain</keyword>
<dbReference type="Pfam" id="PF07679">
    <property type="entry name" value="I-set"/>
    <property type="match status" value="1"/>
</dbReference>
<dbReference type="SMART" id="SM00409">
    <property type="entry name" value="IG"/>
    <property type="match status" value="2"/>
</dbReference>
<dbReference type="Gene3D" id="2.60.40.10">
    <property type="entry name" value="Immunoglobulins"/>
    <property type="match status" value="2"/>
</dbReference>
<evidence type="ECO:0000313" key="9">
    <source>
        <dbReference type="Proteomes" id="UP000824540"/>
    </source>
</evidence>
<organism evidence="8 9">
    <name type="scientific">Albula glossodonta</name>
    <name type="common">roundjaw bonefish</name>
    <dbReference type="NCBI Taxonomy" id="121402"/>
    <lineage>
        <taxon>Eukaryota</taxon>
        <taxon>Metazoa</taxon>
        <taxon>Chordata</taxon>
        <taxon>Craniata</taxon>
        <taxon>Vertebrata</taxon>
        <taxon>Euteleostomi</taxon>
        <taxon>Actinopterygii</taxon>
        <taxon>Neopterygii</taxon>
        <taxon>Teleostei</taxon>
        <taxon>Albuliformes</taxon>
        <taxon>Albulidae</taxon>
        <taxon>Albula</taxon>
    </lineage>
</organism>
<dbReference type="SMART" id="SM00408">
    <property type="entry name" value="IGc2"/>
    <property type="match status" value="2"/>
</dbReference>
<dbReference type="GO" id="GO:0098609">
    <property type="term" value="P:cell-cell adhesion"/>
    <property type="evidence" value="ECO:0007669"/>
    <property type="project" value="TreeGrafter"/>
</dbReference>
<keyword evidence="2" id="KW-0677">Repeat</keyword>
<evidence type="ECO:0000259" key="7">
    <source>
        <dbReference type="PROSITE" id="PS50835"/>
    </source>
</evidence>
<dbReference type="InterPro" id="IPR013783">
    <property type="entry name" value="Ig-like_fold"/>
</dbReference>
<reference evidence="8" key="1">
    <citation type="thesis" date="2021" institute="BYU ScholarsArchive" country="Provo, UT, USA">
        <title>Applications of and Algorithms for Genome Assembly and Genomic Analyses with an Emphasis on Marine Teleosts.</title>
        <authorList>
            <person name="Pickett B.D."/>
        </authorList>
    </citation>
    <scope>NUCLEOTIDE SEQUENCE</scope>
    <source>
        <strain evidence="8">HI-2016</strain>
    </source>
</reference>
<dbReference type="Proteomes" id="UP000824540">
    <property type="component" value="Unassembled WGS sequence"/>
</dbReference>
<evidence type="ECO:0000256" key="5">
    <source>
        <dbReference type="ARBA" id="ARBA00023180"/>
    </source>
</evidence>
<dbReference type="FunFam" id="2.60.40.10:FF:000004">
    <property type="entry name" value="DCC isoform 1"/>
    <property type="match status" value="1"/>
</dbReference>
<feature type="domain" description="Ig-like" evidence="7">
    <location>
        <begin position="68"/>
        <end position="160"/>
    </location>
</feature>
<comment type="subcellular location">
    <subcellularLocation>
        <location evidence="1">Membrane</location>
    </subcellularLocation>
</comment>
<dbReference type="GO" id="GO:0016020">
    <property type="term" value="C:membrane"/>
    <property type="evidence" value="ECO:0007669"/>
    <property type="project" value="UniProtKB-SubCell"/>
</dbReference>
<evidence type="ECO:0000256" key="6">
    <source>
        <dbReference type="ARBA" id="ARBA00023319"/>
    </source>
</evidence>
<gene>
    <name evidence="8" type="ORF">JZ751_012209</name>
</gene>
<dbReference type="OrthoDB" id="114660at2759"/>
<evidence type="ECO:0000256" key="1">
    <source>
        <dbReference type="ARBA" id="ARBA00004370"/>
    </source>
</evidence>
<evidence type="ECO:0000313" key="8">
    <source>
        <dbReference type="EMBL" id="KAG9354085.1"/>
    </source>
</evidence>
<dbReference type="InterPro" id="IPR036179">
    <property type="entry name" value="Ig-like_dom_sf"/>
</dbReference>
<dbReference type="PANTHER" id="PTHR44170">
    <property type="entry name" value="PROTEIN SIDEKICK"/>
    <property type="match status" value="1"/>
</dbReference>
<dbReference type="PROSITE" id="PS50835">
    <property type="entry name" value="IG_LIKE"/>
    <property type="match status" value="2"/>
</dbReference>
<feature type="domain" description="Ig-like" evidence="7">
    <location>
        <begin position="1"/>
        <end position="63"/>
    </location>
</feature>
<keyword evidence="3" id="KW-0472">Membrane</keyword>
<keyword evidence="5" id="KW-0325">Glycoprotein</keyword>
<dbReference type="InterPro" id="IPR003599">
    <property type="entry name" value="Ig_sub"/>
</dbReference>
<dbReference type="CDD" id="cd00096">
    <property type="entry name" value="Ig"/>
    <property type="match status" value="2"/>
</dbReference>
<comment type="caution">
    <text evidence="8">The sequence shown here is derived from an EMBL/GenBank/DDBJ whole genome shotgun (WGS) entry which is preliminary data.</text>
</comment>
<dbReference type="EMBL" id="JAFBMS010000003">
    <property type="protein sequence ID" value="KAG9354085.1"/>
    <property type="molecule type" value="Genomic_DNA"/>
</dbReference>
<name>A0A8T2PRV0_9TELE</name>
<keyword evidence="4" id="KW-1015">Disulfide bond</keyword>
<evidence type="ECO:0000256" key="4">
    <source>
        <dbReference type="ARBA" id="ARBA00023157"/>
    </source>
</evidence>
<dbReference type="InterPro" id="IPR003598">
    <property type="entry name" value="Ig_sub2"/>
</dbReference>
<accession>A0A8T2PRV0</accession>
<evidence type="ECO:0000256" key="2">
    <source>
        <dbReference type="ARBA" id="ARBA00022737"/>
    </source>
</evidence>
<dbReference type="InterPro" id="IPR007110">
    <property type="entry name" value="Ig-like_dom"/>
</dbReference>
<dbReference type="InterPro" id="IPR013098">
    <property type="entry name" value="Ig_I-set"/>
</dbReference>
<proteinExistence type="predicted"/>
<dbReference type="AlphaFoldDB" id="A0A8T2PRV0"/>